<dbReference type="InterPro" id="IPR029002">
    <property type="entry name" value="PLPC/GPLD1"/>
</dbReference>
<sequence length="429" mass="48118">MRRKEVNKTGLLQKILFSFAVILLSTGCLQLQAYSVLTHQAMIDAVWSKEIVPVLEERFPGASAGELKEAHAYAYGGAIVPDMGYYPFGSRFFTDLVHYVRTGDFTRNLISEATNRNELAFALGALAHYHGDIQGHKLATNLSVPLVYPKTGKHFGHVVTYEDDPVAHMRMEFGFDVLQAARGNYAPQAYRDFIGFKVAGNALERAFYKTYGLRLKQIFVYLPLAALVFKVSVKVVLPFFTGIAWEWIDKDALKNKDGTANQKVAHLLRRSSFDEMLLRNSDGPSLSTKLLAMGFRFVPKVGLLKTLNFKIPTSEAESLFADSFDAALHQYRFSLQSLPENLPALTDYNLDTGFEAHRGEYSLADETYSRLLLKLSDKGFKTAPATLSADGLHYFATQPPSDCRMEKKQCRKTKAMLQQLQQINKPGNK</sequence>
<evidence type="ECO:0000313" key="3">
    <source>
        <dbReference type="Proteomes" id="UP000326570"/>
    </source>
</evidence>
<proteinExistence type="predicted"/>
<evidence type="ECO:0000259" key="1">
    <source>
        <dbReference type="Pfam" id="PF00882"/>
    </source>
</evidence>
<dbReference type="Proteomes" id="UP000326570">
    <property type="component" value="Unassembled WGS sequence"/>
</dbReference>
<dbReference type="PROSITE" id="PS51257">
    <property type="entry name" value="PROKAR_LIPOPROTEIN"/>
    <property type="match status" value="1"/>
</dbReference>
<name>A0A5N1IVG9_9BACT</name>
<comment type="caution">
    <text evidence="2">The sequence shown here is derived from an EMBL/GenBank/DDBJ whole genome shotgun (WGS) entry which is preliminary data.</text>
</comment>
<organism evidence="2 3">
    <name type="scientific">Adhaeribacter soli</name>
    <dbReference type="NCBI Taxonomy" id="2607655"/>
    <lineage>
        <taxon>Bacteria</taxon>
        <taxon>Pseudomonadati</taxon>
        <taxon>Bacteroidota</taxon>
        <taxon>Cytophagia</taxon>
        <taxon>Cytophagales</taxon>
        <taxon>Hymenobacteraceae</taxon>
        <taxon>Adhaeribacter</taxon>
    </lineage>
</organism>
<reference evidence="2 3" key="1">
    <citation type="submission" date="2019-09" db="EMBL/GenBank/DDBJ databases">
        <title>Genome sequence of Adhaeribacter sp. M2.</title>
        <authorList>
            <person name="Srinivasan S."/>
        </authorList>
    </citation>
    <scope>NUCLEOTIDE SEQUENCE [LARGE SCALE GENOMIC DNA]</scope>
    <source>
        <strain evidence="2 3">M2</strain>
    </source>
</reference>
<dbReference type="Pfam" id="PF00882">
    <property type="entry name" value="Zn_dep_PLPC"/>
    <property type="match status" value="1"/>
</dbReference>
<dbReference type="AlphaFoldDB" id="A0A5N1IVG9"/>
<accession>A0A5N1IVG9</accession>
<feature type="domain" description="Phospholipase C/D" evidence="1">
    <location>
        <begin position="38"/>
        <end position="217"/>
    </location>
</feature>
<dbReference type="RefSeq" id="WP_150904599.1">
    <property type="nucleotide sequence ID" value="NZ_VTWT01000007.1"/>
</dbReference>
<evidence type="ECO:0000313" key="2">
    <source>
        <dbReference type="EMBL" id="KAA9331990.1"/>
    </source>
</evidence>
<gene>
    <name evidence="2" type="ORF">F0P94_14445</name>
</gene>
<protein>
    <submittedName>
        <fullName evidence="2">Zinc dependent phospholipase C family protein</fullName>
    </submittedName>
</protein>
<dbReference type="EMBL" id="VTWT01000007">
    <property type="protein sequence ID" value="KAA9331990.1"/>
    <property type="molecule type" value="Genomic_DNA"/>
</dbReference>
<keyword evidence="3" id="KW-1185">Reference proteome</keyword>